<dbReference type="PANTHER" id="PTHR14241">
    <property type="entry name" value="INTERFERON-INDUCED PROTEIN 44"/>
    <property type="match status" value="1"/>
</dbReference>
<dbReference type="SUPFAM" id="SSF52540">
    <property type="entry name" value="P-loop containing nucleoside triphosphate hydrolases"/>
    <property type="match status" value="1"/>
</dbReference>
<reference evidence="3 4" key="1">
    <citation type="submission" date="2018-10" db="EMBL/GenBank/DDBJ databases">
        <title>A high-quality apple genome assembly.</title>
        <authorList>
            <person name="Hu J."/>
        </authorList>
    </citation>
    <scope>NUCLEOTIDE SEQUENCE [LARGE SCALE GENOMIC DNA]</scope>
    <source>
        <strain evidence="4">cv. HFTH1</strain>
        <tissue evidence="3">Young leaf</tissue>
    </source>
</reference>
<evidence type="ECO:0000256" key="2">
    <source>
        <dbReference type="SAM" id="Phobius"/>
    </source>
</evidence>
<evidence type="ECO:0008006" key="5">
    <source>
        <dbReference type="Google" id="ProtNLM"/>
    </source>
</evidence>
<dbReference type="EMBL" id="RDQH01000329">
    <property type="protein sequence ID" value="RXI02490.1"/>
    <property type="molecule type" value="Genomic_DNA"/>
</dbReference>
<evidence type="ECO:0000256" key="1">
    <source>
        <dbReference type="SAM" id="MobiDB-lite"/>
    </source>
</evidence>
<feature type="transmembrane region" description="Helical" evidence="2">
    <location>
        <begin position="391"/>
        <end position="418"/>
    </location>
</feature>
<gene>
    <name evidence="3" type="ORF">DVH24_002568</name>
</gene>
<keyword evidence="2" id="KW-1133">Transmembrane helix</keyword>
<dbReference type="AlphaFoldDB" id="A0A498K2W6"/>
<proteinExistence type="predicted"/>
<feature type="region of interest" description="Disordered" evidence="1">
    <location>
        <begin position="1"/>
        <end position="31"/>
    </location>
</feature>
<dbReference type="Proteomes" id="UP000290289">
    <property type="component" value="Chromosome 3"/>
</dbReference>
<dbReference type="PANTHER" id="PTHR14241:SF24">
    <property type="entry name" value="G DOMAIN-CONTAINING PROTEIN"/>
    <property type="match status" value="1"/>
</dbReference>
<evidence type="ECO:0000313" key="3">
    <source>
        <dbReference type="EMBL" id="RXI02490.1"/>
    </source>
</evidence>
<keyword evidence="4" id="KW-1185">Reference proteome</keyword>
<organism evidence="3 4">
    <name type="scientific">Malus domestica</name>
    <name type="common">Apple</name>
    <name type="synonym">Pyrus malus</name>
    <dbReference type="NCBI Taxonomy" id="3750"/>
    <lineage>
        <taxon>Eukaryota</taxon>
        <taxon>Viridiplantae</taxon>
        <taxon>Streptophyta</taxon>
        <taxon>Embryophyta</taxon>
        <taxon>Tracheophyta</taxon>
        <taxon>Spermatophyta</taxon>
        <taxon>Magnoliopsida</taxon>
        <taxon>eudicotyledons</taxon>
        <taxon>Gunneridae</taxon>
        <taxon>Pentapetalae</taxon>
        <taxon>rosids</taxon>
        <taxon>fabids</taxon>
        <taxon>Rosales</taxon>
        <taxon>Rosaceae</taxon>
        <taxon>Amygdaloideae</taxon>
        <taxon>Maleae</taxon>
        <taxon>Malus</taxon>
    </lineage>
</organism>
<name>A0A498K2W6_MALDO</name>
<protein>
    <recommendedName>
        <fullName evidence="5">G domain-containing protein</fullName>
    </recommendedName>
</protein>
<keyword evidence="2" id="KW-0812">Transmembrane</keyword>
<dbReference type="Gene3D" id="3.40.50.300">
    <property type="entry name" value="P-loop containing nucleotide triphosphate hydrolases"/>
    <property type="match status" value="1"/>
</dbReference>
<sequence length="424" mass="47208">MKDQLLFSSDESTTDHPDDYSNSSRSIAPNDNDSDNNNYYWWRWAAEFDHVKKMQMKLDHERLIFPGGGRASSHFTAAARMRVVRELERLALVSTHQEGVNELRHKLLMYRSGDFWMPTGGLAKENMDIPPVATILLVGFSASGKSSLVNLMYSVLGRSGLVPFAQTSPPPGSFSNNPKSTSMILKEHNVLRSLRSGFCVYDSRGFDYNRIGEGLQELSSWMSDGIHHNQVCLRPGDDVEESVLTNLPDMDVISKFARRKVNCAMVVANMAEIYKAFQAGDSKPMDATKQLFCSVNNAFTNIYNDESTILILTHGDMLTTEERIEGRLKICECLGVSETSGVYDIVTCLSEYGFLAEESDPVSAYALSEAVYMALLLSDRTHSPKKTLGDWAVLILSSIMCFLASIFGLLAQICLTLGRHSKDV</sequence>
<comment type="caution">
    <text evidence="3">The sequence shown here is derived from an EMBL/GenBank/DDBJ whole genome shotgun (WGS) entry which is preliminary data.</text>
</comment>
<feature type="compositionally biased region" description="Polar residues" evidence="1">
    <location>
        <begin position="1"/>
        <end position="11"/>
    </location>
</feature>
<dbReference type="InterPro" id="IPR027417">
    <property type="entry name" value="P-loop_NTPase"/>
</dbReference>
<accession>A0A498K2W6</accession>
<keyword evidence="2" id="KW-0472">Membrane</keyword>
<feature type="compositionally biased region" description="Polar residues" evidence="1">
    <location>
        <begin position="20"/>
        <end position="29"/>
    </location>
</feature>
<evidence type="ECO:0000313" key="4">
    <source>
        <dbReference type="Proteomes" id="UP000290289"/>
    </source>
</evidence>